<name>A0A2H3JLQ6_WOLCO</name>
<dbReference type="InterPro" id="IPR013087">
    <property type="entry name" value="Znf_C2H2_type"/>
</dbReference>
<keyword evidence="1" id="KW-0862">Zinc</keyword>
<organism evidence="3 4">
    <name type="scientific">Wolfiporia cocos (strain MD-104)</name>
    <name type="common">Brown rot fungus</name>
    <dbReference type="NCBI Taxonomy" id="742152"/>
    <lineage>
        <taxon>Eukaryota</taxon>
        <taxon>Fungi</taxon>
        <taxon>Dikarya</taxon>
        <taxon>Basidiomycota</taxon>
        <taxon>Agaricomycotina</taxon>
        <taxon>Agaricomycetes</taxon>
        <taxon>Polyporales</taxon>
        <taxon>Phaeolaceae</taxon>
        <taxon>Wolfiporia</taxon>
    </lineage>
</organism>
<gene>
    <name evidence="3" type="ORF">WOLCODRAFT_23582</name>
</gene>
<sequence length="200" mass="22107">MPRFMCNCPGDLISSQAGIHEAHASAADNLTADVGYFDVFDPNVASLPPFGASTVAPLTQAPLLHDNVHAIGYVPDVLHDSSGRSVHARVSTQGVDCKWGATCGHHLANPNAGSIGRHIREYHFHEHISPWQDRARGPCQWWDNGGICGKMVLYGGLGKHVATVHIQSTIRECPRCHRKLSRIDSLRRHERYHCRTRRVA</sequence>
<proteinExistence type="predicted"/>
<keyword evidence="1" id="KW-0863">Zinc-finger</keyword>
<keyword evidence="4" id="KW-1185">Reference proteome</keyword>
<protein>
    <recommendedName>
        <fullName evidence="2">C2H2-type domain-containing protein</fullName>
    </recommendedName>
</protein>
<evidence type="ECO:0000313" key="3">
    <source>
        <dbReference type="EMBL" id="PCH39729.1"/>
    </source>
</evidence>
<accession>A0A2H3JLQ6</accession>
<reference evidence="3 4" key="1">
    <citation type="journal article" date="2012" name="Science">
        <title>The Paleozoic origin of enzymatic lignin decomposition reconstructed from 31 fungal genomes.</title>
        <authorList>
            <person name="Floudas D."/>
            <person name="Binder M."/>
            <person name="Riley R."/>
            <person name="Barry K."/>
            <person name="Blanchette R.A."/>
            <person name="Henrissat B."/>
            <person name="Martinez A.T."/>
            <person name="Otillar R."/>
            <person name="Spatafora J.W."/>
            <person name="Yadav J.S."/>
            <person name="Aerts A."/>
            <person name="Benoit I."/>
            <person name="Boyd A."/>
            <person name="Carlson A."/>
            <person name="Copeland A."/>
            <person name="Coutinho P.M."/>
            <person name="de Vries R.P."/>
            <person name="Ferreira P."/>
            <person name="Findley K."/>
            <person name="Foster B."/>
            <person name="Gaskell J."/>
            <person name="Glotzer D."/>
            <person name="Gorecki P."/>
            <person name="Heitman J."/>
            <person name="Hesse C."/>
            <person name="Hori C."/>
            <person name="Igarashi K."/>
            <person name="Jurgens J.A."/>
            <person name="Kallen N."/>
            <person name="Kersten P."/>
            <person name="Kohler A."/>
            <person name="Kuees U."/>
            <person name="Kumar T.K.A."/>
            <person name="Kuo A."/>
            <person name="LaButti K."/>
            <person name="Larrondo L.F."/>
            <person name="Lindquist E."/>
            <person name="Ling A."/>
            <person name="Lombard V."/>
            <person name="Lucas S."/>
            <person name="Lundell T."/>
            <person name="Martin R."/>
            <person name="McLaughlin D.J."/>
            <person name="Morgenstern I."/>
            <person name="Morin E."/>
            <person name="Murat C."/>
            <person name="Nagy L.G."/>
            <person name="Nolan M."/>
            <person name="Ohm R.A."/>
            <person name="Patyshakuliyeva A."/>
            <person name="Rokas A."/>
            <person name="Ruiz-Duenas F.J."/>
            <person name="Sabat G."/>
            <person name="Salamov A."/>
            <person name="Samejima M."/>
            <person name="Schmutz J."/>
            <person name="Slot J.C."/>
            <person name="St John F."/>
            <person name="Stenlid J."/>
            <person name="Sun H."/>
            <person name="Sun S."/>
            <person name="Syed K."/>
            <person name="Tsang A."/>
            <person name="Wiebenga A."/>
            <person name="Young D."/>
            <person name="Pisabarro A."/>
            <person name="Eastwood D.C."/>
            <person name="Martin F."/>
            <person name="Cullen D."/>
            <person name="Grigoriev I.V."/>
            <person name="Hibbett D.S."/>
        </authorList>
    </citation>
    <scope>NUCLEOTIDE SEQUENCE [LARGE SCALE GENOMIC DNA]</scope>
    <source>
        <strain evidence="3 4">MD-104</strain>
    </source>
</reference>
<evidence type="ECO:0000259" key="2">
    <source>
        <dbReference type="PROSITE" id="PS50157"/>
    </source>
</evidence>
<dbReference type="Proteomes" id="UP000218811">
    <property type="component" value="Unassembled WGS sequence"/>
</dbReference>
<evidence type="ECO:0000256" key="1">
    <source>
        <dbReference type="PROSITE-ProRule" id="PRU00042"/>
    </source>
</evidence>
<dbReference type="PROSITE" id="PS50157">
    <property type="entry name" value="ZINC_FINGER_C2H2_2"/>
    <property type="match status" value="1"/>
</dbReference>
<dbReference type="STRING" id="742152.A0A2H3JLQ6"/>
<dbReference type="PROSITE" id="PS00028">
    <property type="entry name" value="ZINC_FINGER_C2H2_1"/>
    <property type="match status" value="1"/>
</dbReference>
<dbReference type="GO" id="GO:0008270">
    <property type="term" value="F:zinc ion binding"/>
    <property type="evidence" value="ECO:0007669"/>
    <property type="project" value="UniProtKB-KW"/>
</dbReference>
<dbReference type="EMBL" id="KB468053">
    <property type="protein sequence ID" value="PCH39729.1"/>
    <property type="molecule type" value="Genomic_DNA"/>
</dbReference>
<feature type="domain" description="C2H2-type" evidence="2">
    <location>
        <begin position="171"/>
        <end position="198"/>
    </location>
</feature>
<dbReference type="AlphaFoldDB" id="A0A2H3JLQ6"/>
<keyword evidence="1" id="KW-0479">Metal-binding</keyword>
<evidence type="ECO:0000313" key="4">
    <source>
        <dbReference type="Proteomes" id="UP000218811"/>
    </source>
</evidence>